<dbReference type="Proteomes" id="UP000588098">
    <property type="component" value="Unassembled WGS sequence"/>
</dbReference>
<dbReference type="Gene3D" id="1.25.40.10">
    <property type="entry name" value="Tetratricopeptide repeat domain"/>
    <property type="match status" value="1"/>
</dbReference>
<dbReference type="SUPFAM" id="SSF48452">
    <property type="entry name" value="TPR-like"/>
    <property type="match status" value="1"/>
</dbReference>
<dbReference type="InterPro" id="IPR011990">
    <property type="entry name" value="TPR-like_helical_dom_sf"/>
</dbReference>
<dbReference type="EMBL" id="JACHJL010000019">
    <property type="protein sequence ID" value="MBB5938803.1"/>
    <property type="molecule type" value="Genomic_DNA"/>
</dbReference>
<name>A0A7W9QFK4_9ACTN</name>
<reference evidence="1 2" key="1">
    <citation type="submission" date="2020-08" db="EMBL/GenBank/DDBJ databases">
        <title>Genomic Encyclopedia of Type Strains, Phase III (KMG-III): the genomes of soil and plant-associated and newly described type strains.</title>
        <authorList>
            <person name="Whitman W."/>
        </authorList>
    </citation>
    <scope>NUCLEOTIDE SEQUENCE [LARGE SCALE GENOMIC DNA]</scope>
    <source>
        <strain evidence="1 2">CECT 8305</strain>
    </source>
</reference>
<accession>A0A7W9QFK4</accession>
<gene>
    <name evidence="1" type="ORF">FHS42_005894</name>
</gene>
<organism evidence="1 2">
    <name type="scientific">Streptomyces zagrosensis</name>
    <dbReference type="NCBI Taxonomy" id="1042984"/>
    <lineage>
        <taxon>Bacteria</taxon>
        <taxon>Bacillati</taxon>
        <taxon>Actinomycetota</taxon>
        <taxon>Actinomycetes</taxon>
        <taxon>Kitasatosporales</taxon>
        <taxon>Streptomycetaceae</taxon>
        <taxon>Streptomyces</taxon>
    </lineage>
</organism>
<proteinExistence type="predicted"/>
<keyword evidence="2" id="KW-1185">Reference proteome</keyword>
<sequence length="452" mass="49009">MPPSEPNGKFERLYQETGWTLRQLAQDVNRIATEAGSPTKYQAQSTYQWCNGHIPARAVRPLILESLSRKLGRVVSHAEAGFPTPPAGASITGQGDIVAELISLGRLDMDASRRTLLSAGIFSATLTVPSWTEAIERKDLVTLDSSARVGASDVSFIRTMIKHFAKLDNSVGGKAARPSAATFLVNDVIPLLRAPARESVRADLLAAISEFCYLLGLMAVDEGAHRLAQRYYSKSLELAGGAGDPSLYSLTLRGMASQAVNAGHGPTALRLANAAADVTQRVSPNMRVHLLTQRAHSAAAAGHRSEAISLLHQAEKTLSKAEPETSKSTVPLAEQGLLDYFRAKVEYSLGDVSGSVTAMHEALEPLKGQGCVRRRILDTSWLAERQLQTGMLEEACATWSTALAEYPQVRSGRCDEQMRIMFSRLRPYLRNASAHSLYEQARNVVPAHLVAK</sequence>
<protein>
    <submittedName>
        <fullName evidence="1">Tetratricopeptide (TPR) repeat protein</fullName>
    </submittedName>
</protein>
<dbReference type="AlphaFoldDB" id="A0A7W9QFK4"/>
<evidence type="ECO:0000313" key="2">
    <source>
        <dbReference type="Proteomes" id="UP000588098"/>
    </source>
</evidence>
<evidence type="ECO:0000313" key="1">
    <source>
        <dbReference type="EMBL" id="MBB5938803.1"/>
    </source>
</evidence>
<comment type="caution">
    <text evidence="1">The sequence shown here is derived from an EMBL/GenBank/DDBJ whole genome shotgun (WGS) entry which is preliminary data.</text>
</comment>